<evidence type="ECO:0000313" key="3">
    <source>
        <dbReference type="EMBL" id="MBD2752294.1"/>
    </source>
</evidence>
<proteinExistence type="predicted"/>
<dbReference type="PANTHER" id="PTHR41339:SF1">
    <property type="entry name" value="SECRETED PROTEIN"/>
    <property type="match status" value="1"/>
</dbReference>
<sequence length="569" mass="59357">MKSYSTLNCLLLMLCCLSAVMMSSCKKTPDEPAPIVSITSVDPATAPVGSTIAVNGTNFSSDPASTTVTVGGVTATIVSVSPTQIIVTVPQGATSGPISVTSGGQTVQSPTSFTMYVAPLKPISEKQGTIYTNPTWTSDTVYVLRGMVYIPEDHTLTIQPGTIIKGAGPERDPAGTNRAGALVIERRAQIFARGTAAKPIIFTSIKPVGQRKPGDWGGVALVGRSPVNRPKTLFYPNGIRGAVEAYGEPSDNSGVFQYVRIEYAGAVQPGALEPAVPNPKLSGLTMIGVGSATTIDHVQVSYSGSDAYSWFGGSANAKNLFAYRNLDDDWTADWGYVGNVQFGVALRDPAVADASGSNGFEIENYNPTEQTDVAPVVLFNGLAQTNPIFTNISNFAFSTTPSTATTASGTGAYVAGINLRRNSAIAIYNSLLYGYPEGLHVGSTVSASALTGGSIDLKGIVLANTLTPVVGTGAVTNAQASTYFLDAARTNQIIPSTGLTALLLNSANFTLDSPNLSLLANSPLLTGAVTGGRLANSFFTPVTYRGAFGSENWLTGWTNFSPQTTDYDR</sequence>
<keyword evidence="1" id="KW-0732">Signal</keyword>
<dbReference type="EMBL" id="JACXAA010000002">
    <property type="protein sequence ID" value="MBD2752294.1"/>
    <property type="molecule type" value="Genomic_DNA"/>
</dbReference>
<dbReference type="CDD" id="cd00603">
    <property type="entry name" value="IPT_PCSR"/>
    <property type="match status" value="1"/>
</dbReference>
<dbReference type="InterPro" id="IPR014756">
    <property type="entry name" value="Ig_E-set"/>
</dbReference>
<dbReference type="AlphaFoldDB" id="A0A927AYU9"/>
<feature type="chain" id="PRO_5036696846" evidence="1">
    <location>
        <begin position="22"/>
        <end position="569"/>
    </location>
</feature>
<name>A0A927AYU9_9BACT</name>
<keyword evidence="4" id="KW-1185">Reference proteome</keyword>
<dbReference type="SMART" id="SM00429">
    <property type="entry name" value="IPT"/>
    <property type="match status" value="1"/>
</dbReference>
<feature type="signal peptide" evidence="1">
    <location>
        <begin position="1"/>
        <end position="21"/>
    </location>
</feature>
<evidence type="ECO:0000259" key="2">
    <source>
        <dbReference type="SMART" id="SM00429"/>
    </source>
</evidence>
<dbReference type="Pfam" id="PF01833">
    <property type="entry name" value="TIG"/>
    <property type="match status" value="1"/>
</dbReference>
<comment type="caution">
    <text evidence="3">The sequence shown here is derived from an EMBL/GenBank/DDBJ whole genome shotgun (WGS) entry which is preliminary data.</text>
</comment>
<reference evidence="3" key="1">
    <citation type="submission" date="2020-09" db="EMBL/GenBank/DDBJ databases">
        <authorList>
            <person name="Kim M.K."/>
        </authorList>
    </citation>
    <scope>NUCLEOTIDE SEQUENCE</scope>
    <source>
        <strain evidence="3">BT704</strain>
    </source>
</reference>
<organism evidence="3 4">
    <name type="scientific">Spirosoma validum</name>
    <dbReference type="NCBI Taxonomy" id="2771355"/>
    <lineage>
        <taxon>Bacteria</taxon>
        <taxon>Pseudomonadati</taxon>
        <taxon>Bacteroidota</taxon>
        <taxon>Cytophagia</taxon>
        <taxon>Cytophagales</taxon>
        <taxon>Cytophagaceae</taxon>
        <taxon>Spirosoma</taxon>
    </lineage>
</organism>
<dbReference type="InterPro" id="IPR002909">
    <property type="entry name" value="IPT_dom"/>
</dbReference>
<gene>
    <name evidence="3" type="ORF">IC230_05280</name>
</gene>
<dbReference type="Gene3D" id="2.60.40.10">
    <property type="entry name" value="Immunoglobulins"/>
    <property type="match status" value="1"/>
</dbReference>
<evidence type="ECO:0000256" key="1">
    <source>
        <dbReference type="SAM" id="SignalP"/>
    </source>
</evidence>
<protein>
    <submittedName>
        <fullName evidence="3">IPT/TIG domain-containing protein</fullName>
    </submittedName>
</protein>
<feature type="domain" description="IPT/TIG" evidence="2">
    <location>
        <begin position="37"/>
        <end position="116"/>
    </location>
</feature>
<accession>A0A927AYU9</accession>
<dbReference type="SUPFAM" id="SSF81296">
    <property type="entry name" value="E set domains"/>
    <property type="match status" value="1"/>
</dbReference>
<evidence type="ECO:0000313" key="4">
    <source>
        <dbReference type="Proteomes" id="UP000653797"/>
    </source>
</evidence>
<dbReference type="PANTHER" id="PTHR41339">
    <property type="entry name" value="LIPL48"/>
    <property type="match status" value="1"/>
</dbReference>
<dbReference type="PROSITE" id="PS51257">
    <property type="entry name" value="PROKAR_LIPOPROTEIN"/>
    <property type="match status" value="1"/>
</dbReference>
<dbReference type="Proteomes" id="UP000653797">
    <property type="component" value="Unassembled WGS sequence"/>
</dbReference>
<dbReference type="RefSeq" id="WP_191037944.1">
    <property type="nucleotide sequence ID" value="NZ_JACXAA010000002.1"/>
</dbReference>
<dbReference type="InterPro" id="IPR013783">
    <property type="entry name" value="Ig-like_fold"/>
</dbReference>